<feature type="domain" description="Translation initiation factor IF2/IF5" evidence="7">
    <location>
        <begin position="94"/>
        <end position="204"/>
    </location>
</feature>
<evidence type="ECO:0000313" key="8">
    <source>
        <dbReference type="EMBL" id="CAI9094259.1"/>
    </source>
</evidence>
<dbReference type="Proteomes" id="UP001161247">
    <property type="component" value="Chromosome 2"/>
</dbReference>
<protein>
    <recommendedName>
        <fullName evidence="6">Eukaryotic translation initiation factor 2 subunit beta</fullName>
    </recommendedName>
</protein>
<evidence type="ECO:0000256" key="5">
    <source>
        <dbReference type="ARBA" id="ARBA00063900"/>
    </source>
</evidence>
<dbReference type="InterPro" id="IPR045196">
    <property type="entry name" value="IF2/IF5"/>
</dbReference>
<dbReference type="InterPro" id="IPR016189">
    <property type="entry name" value="Transl_init_fac_IF2/IF5_N"/>
</dbReference>
<dbReference type="InterPro" id="IPR002735">
    <property type="entry name" value="Transl_init_fac_IF2/IF5_dom"/>
</dbReference>
<sequence>MAEVEMSESMEENLIDSVNVLAGRMEDLLLSKSGQQPDIGPENPVDSSFINKKKKKRMKKQLTGHQLHDHKEYEDLIRRVYNLLYQRNPGLIRRQRTVMNPPELLRGAKKTVFVNFMNTCARMCREPQHVMNFLLTELGTNGSIDGQQRLVVEGRFVTKHFEFLLRKYHNEFVVCDGCKSRDTILSKSKENRIVFLECQDCGSVRSVAPIKVGFVARVGRRKAAS</sequence>
<keyword evidence="2" id="KW-0396">Initiation factor</keyword>
<dbReference type="Pfam" id="PF01873">
    <property type="entry name" value="eIF-5_eIF-2B"/>
    <property type="match status" value="1"/>
</dbReference>
<dbReference type="PANTHER" id="PTHR23001">
    <property type="entry name" value="EUKARYOTIC TRANSLATION INITIATION FACTOR"/>
    <property type="match status" value="1"/>
</dbReference>
<reference evidence="8" key="1">
    <citation type="submission" date="2023-03" db="EMBL/GenBank/DDBJ databases">
        <authorList>
            <person name="Julca I."/>
        </authorList>
    </citation>
    <scope>NUCLEOTIDE SEQUENCE</scope>
</reference>
<gene>
    <name evidence="8" type="ORF">OLC1_LOCUS5468</name>
</gene>
<dbReference type="GO" id="GO:0005850">
    <property type="term" value="C:eukaryotic translation initiation factor 2 complex"/>
    <property type="evidence" value="ECO:0007669"/>
    <property type="project" value="TreeGrafter"/>
</dbReference>
<evidence type="ECO:0000256" key="6">
    <source>
        <dbReference type="ARBA" id="ARBA00073542"/>
    </source>
</evidence>
<dbReference type="AlphaFoldDB" id="A0AAV1CF58"/>
<evidence type="ECO:0000256" key="2">
    <source>
        <dbReference type="ARBA" id="ARBA00022540"/>
    </source>
</evidence>
<proteinExistence type="inferred from homology"/>
<name>A0AAV1CF58_OLDCO</name>
<dbReference type="EMBL" id="OX459119">
    <property type="protein sequence ID" value="CAI9094259.1"/>
    <property type="molecule type" value="Genomic_DNA"/>
</dbReference>
<dbReference type="GO" id="GO:0003729">
    <property type="term" value="F:mRNA binding"/>
    <property type="evidence" value="ECO:0007669"/>
    <property type="project" value="TreeGrafter"/>
</dbReference>
<dbReference type="FunFam" id="3.30.30.170:FF:000001">
    <property type="entry name" value="Eukaryotic translation initiation factor 2 subunit"/>
    <property type="match status" value="1"/>
</dbReference>
<evidence type="ECO:0000313" key="9">
    <source>
        <dbReference type="Proteomes" id="UP001161247"/>
    </source>
</evidence>
<organism evidence="8 9">
    <name type="scientific">Oldenlandia corymbosa var. corymbosa</name>
    <dbReference type="NCBI Taxonomy" id="529605"/>
    <lineage>
        <taxon>Eukaryota</taxon>
        <taxon>Viridiplantae</taxon>
        <taxon>Streptophyta</taxon>
        <taxon>Embryophyta</taxon>
        <taxon>Tracheophyta</taxon>
        <taxon>Spermatophyta</taxon>
        <taxon>Magnoliopsida</taxon>
        <taxon>eudicotyledons</taxon>
        <taxon>Gunneridae</taxon>
        <taxon>Pentapetalae</taxon>
        <taxon>asterids</taxon>
        <taxon>lamiids</taxon>
        <taxon>Gentianales</taxon>
        <taxon>Rubiaceae</taxon>
        <taxon>Rubioideae</taxon>
        <taxon>Spermacoceae</taxon>
        <taxon>Hedyotis-Oldenlandia complex</taxon>
        <taxon>Oldenlandia</taxon>
    </lineage>
</organism>
<dbReference type="GO" id="GO:0001731">
    <property type="term" value="P:formation of translation preinitiation complex"/>
    <property type="evidence" value="ECO:0007669"/>
    <property type="project" value="TreeGrafter"/>
</dbReference>
<dbReference type="SUPFAM" id="SSF100966">
    <property type="entry name" value="Translation initiation factor 2 beta, aIF2beta, N-terminal domain"/>
    <property type="match status" value="1"/>
</dbReference>
<dbReference type="Gene3D" id="3.30.30.170">
    <property type="match status" value="1"/>
</dbReference>
<dbReference type="SUPFAM" id="SSF75689">
    <property type="entry name" value="Zinc-binding domain of translation initiation factor 2 beta"/>
    <property type="match status" value="1"/>
</dbReference>
<evidence type="ECO:0000256" key="1">
    <source>
        <dbReference type="ARBA" id="ARBA00010397"/>
    </source>
</evidence>
<evidence type="ECO:0000256" key="4">
    <source>
        <dbReference type="ARBA" id="ARBA00054872"/>
    </source>
</evidence>
<dbReference type="GO" id="GO:0031369">
    <property type="term" value="F:translation initiation factor binding"/>
    <property type="evidence" value="ECO:0007669"/>
    <property type="project" value="TreeGrafter"/>
</dbReference>
<dbReference type="InterPro" id="IPR016190">
    <property type="entry name" value="Transl_init_fac_IF2/IF5_Zn-bd"/>
</dbReference>
<evidence type="ECO:0000256" key="3">
    <source>
        <dbReference type="ARBA" id="ARBA00022917"/>
    </source>
</evidence>
<comment type="subunit">
    <text evidence="5">Eukaryotic translation initiation factor 2 eIF2 is a heterotrimeric complex composed of an alpha, a beta and a gamma subunit.</text>
</comment>
<dbReference type="GO" id="GO:0003743">
    <property type="term" value="F:translation initiation factor activity"/>
    <property type="evidence" value="ECO:0007669"/>
    <property type="project" value="UniProtKB-KW"/>
</dbReference>
<comment type="function">
    <text evidence="4">Component of the eIF2 complex that functions in the early steps of protein synthesis by forming a ternary complex with GTP and initiator tRNA. This complex binds to a 40S ribosomal subunit, followed by mRNA binding to form a 43S pre-initiation complex (43S PIC). Junction of the 60S ribosomal subunit to form the 80S initiation complex is preceded by hydrolysis of the GTP bound to eIF2 and release of an eIF2-GDP binary complex. In order for eIF2 to recycle and catalyze another round of initiation, the GDP bound to eIF2 must exchange with GTP by way of a reaction catalyzed by eIF2B.</text>
</comment>
<dbReference type="SMART" id="SM00653">
    <property type="entry name" value="eIF2B_5"/>
    <property type="match status" value="1"/>
</dbReference>
<keyword evidence="9" id="KW-1185">Reference proteome</keyword>
<dbReference type="PANTHER" id="PTHR23001:SF3">
    <property type="entry name" value="EUKARYOTIC TRANSLATION INITIATION FACTOR 2 SUBUNIT 2"/>
    <property type="match status" value="1"/>
</dbReference>
<evidence type="ECO:0000259" key="7">
    <source>
        <dbReference type="SMART" id="SM00653"/>
    </source>
</evidence>
<keyword evidence="3" id="KW-0648">Protein biosynthesis</keyword>
<comment type="similarity">
    <text evidence="1">Belongs to the eIF-2-beta/eIF-5 family.</text>
</comment>
<accession>A0AAV1CF58</accession>